<evidence type="ECO:0000256" key="1">
    <source>
        <dbReference type="SAM" id="MobiDB-lite"/>
    </source>
</evidence>
<evidence type="ECO:0000259" key="3">
    <source>
        <dbReference type="Pfam" id="PF05569"/>
    </source>
</evidence>
<keyword evidence="2" id="KW-1133">Transmembrane helix</keyword>
<evidence type="ECO:0000313" key="5">
    <source>
        <dbReference type="Proteomes" id="UP000316921"/>
    </source>
</evidence>
<feature type="domain" description="Peptidase M56" evidence="3">
    <location>
        <begin position="170"/>
        <end position="361"/>
    </location>
</feature>
<keyword evidence="5" id="KW-1185">Reference proteome</keyword>
<feature type="transmembrane region" description="Helical" evidence="2">
    <location>
        <begin position="48"/>
        <end position="71"/>
    </location>
</feature>
<reference evidence="4 5" key="1">
    <citation type="submission" date="2019-02" db="EMBL/GenBank/DDBJ databases">
        <title>Deep-cultivation of Planctomycetes and their phenomic and genomic characterization uncovers novel biology.</title>
        <authorList>
            <person name="Wiegand S."/>
            <person name="Jogler M."/>
            <person name="Boedeker C."/>
            <person name="Pinto D."/>
            <person name="Vollmers J."/>
            <person name="Rivas-Marin E."/>
            <person name="Kohn T."/>
            <person name="Peeters S.H."/>
            <person name="Heuer A."/>
            <person name="Rast P."/>
            <person name="Oberbeckmann S."/>
            <person name="Bunk B."/>
            <person name="Jeske O."/>
            <person name="Meyerdierks A."/>
            <person name="Storesund J.E."/>
            <person name="Kallscheuer N."/>
            <person name="Luecker S."/>
            <person name="Lage O.M."/>
            <person name="Pohl T."/>
            <person name="Merkel B.J."/>
            <person name="Hornburger P."/>
            <person name="Mueller R.-W."/>
            <person name="Bruemmer F."/>
            <person name="Labrenz M."/>
            <person name="Spormann A.M."/>
            <person name="Op den Camp H."/>
            <person name="Overmann J."/>
            <person name="Amann R."/>
            <person name="Jetten M.S.M."/>
            <person name="Mascher T."/>
            <person name="Medema M.H."/>
            <person name="Devos D.P."/>
            <person name="Kaster A.-K."/>
            <person name="Ovreas L."/>
            <person name="Rohde M."/>
            <person name="Galperin M.Y."/>
            <person name="Jogler C."/>
        </authorList>
    </citation>
    <scope>NUCLEOTIDE SEQUENCE [LARGE SCALE GENOMIC DNA]</scope>
    <source>
        <strain evidence="4 5">Pla133</strain>
    </source>
</reference>
<keyword evidence="2" id="KW-0472">Membrane</keyword>
<sequence>MSWLDSVAPELLGALWRTSWQVALLVAGVLAIEALLGRSLTARWRYRLWLLVFVRLLLPAPIAIEGGLVPWTSMEDDLGRRTQQTPDANDAPSHAPLTIGPRPRAVAPAPEARSAGVRTVPGTKPPPERPRRAAFGGSSDGRSGGGFVPGTVRTPTDPLDPIERFGSTTVAVWLAGLILCLLRLAAGALRLRGRIARASRVDEPRLLAALDDAARRAGLAHAPRVRCLPTLSGPAVVGVLRPTLIVPPDLVSRLAPADLERVLLHELFHVRSRDVAVNLAAAIAGAAFWFHPLVYLARVRLRAAQESARDWQALDAAQAAPIGGYARALVDLSQGRHSVVPSTALPLSRAGRDLERRILMIDSYKNRPHRSWLVGAPLVLALAWTGLTDAAVPAVLQREASEAAWREIPVQAVRTEPAWAQELRQRLNEPAAMPPIGEGATSSDVIEMLRAALGVNIVMHQDARTALEEIENPRLRGASTGAEILDRLVRQVDSDYLLWCLTGHAIYIAPTWQAPDAFDLRLYDIGPLLDLGYELDEIEEYIVTATWLPYLDWDQPWVSIDRVGRTFAISHTSSRHEEIRQALERLLNGGRRPPGGELSPSILESLTDELIELHTDDATTLGETADWLSQTLDVDILISDGYQDDEAGVFDLIGVPASDAIAWLARAHGLNIVEQLGGIELREMPGGDVETEFFRLDAVVRSVMASEGEAFGDEYPEWAYDEVTNLLRSQVQPDYWDQVSEAAISRLGDFLMVRATPQVLGQVRQLLASLEAVSR</sequence>
<dbReference type="InterPro" id="IPR052173">
    <property type="entry name" value="Beta-lactam_resp_regulator"/>
</dbReference>
<evidence type="ECO:0000256" key="2">
    <source>
        <dbReference type="SAM" id="Phobius"/>
    </source>
</evidence>
<dbReference type="Pfam" id="PF05569">
    <property type="entry name" value="Peptidase_M56"/>
    <property type="match status" value="1"/>
</dbReference>
<dbReference type="PANTHER" id="PTHR34978:SF3">
    <property type="entry name" value="SLR0241 PROTEIN"/>
    <property type="match status" value="1"/>
</dbReference>
<dbReference type="CDD" id="cd07341">
    <property type="entry name" value="M56_BlaR1_MecR1_like"/>
    <property type="match status" value="1"/>
</dbReference>
<dbReference type="AlphaFoldDB" id="A0A518BS51"/>
<keyword evidence="2" id="KW-0812">Transmembrane</keyword>
<dbReference type="EMBL" id="CP036287">
    <property type="protein sequence ID" value="QDU69799.1"/>
    <property type="molecule type" value="Genomic_DNA"/>
</dbReference>
<dbReference type="PANTHER" id="PTHR34978">
    <property type="entry name" value="POSSIBLE SENSOR-TRANSDUCER PROTEIN BLAR"/>
    <property type="match status" value="1"/>
</dbReference>
<protein>
    <submittedName>
        <fullName evidence="4">Regulatory protein BlaR1</fullName>
    </submittedName>
</protein>
<gene>
    <name evidence="4" type="primary">blaR1</name>
    <name evidence="4" type="ORF">Pla133_49210</name>
</gene>
<feature type="compositionally biased region" description="Low complexity" evidence="1">
    <location>
        <begin position="101"/>
        <end position="113"/>
    </location>
</feature>
<evidence type="ECO:0000313" key="4">
    <source>
        <dbReference type="EMBL" id="QDU69799.1"/>
    </source>
</evidence>
<dbReference type="InterPro" id="IPR008756">
    <property type="entry name" value="Peptidase_M56"/>
</dbReference>
<name>A0A518BS51_9BACT</name>
<proteinExistence type="predicted"/>
<feature type="transmembrane region" description="Helical" evidence="2">
    <location>
        <begin position="170"/>
        <end position="191"/>
    </location>
</feature>
<organism evidence="4 5">
    <name type="scientific">Engelhardtia mirabilis</name>
    <dbReference type="NCBI Taxonomy" id="2528011"/>
    <lineage>
        <taxon>Bacteria</taxon>
        <taxon>Pseudomonadati</taxon>
        <taxon>Planctomycetota</taxon>
        <taxon>Planctomycetia</taxon>
        <taxon>Planctomycetia incertae sedis</taxon>
        <taxon>Engelhardtia</taxon>
    </lineage>
</organism>
<dbReference type="KEGG" id="pbap:Pla133_49210"/>
<feature type="compositionally biased region" description="Gly residues" evidence="1">
    <location>
        <begin position="138"/>
        <end position="148"/>
    </location>
</feature>
<feature type="region of interest" description="Disordered" evidence="1">
    <location>
        <begin position="79"/>
        <end position="159"/>
    </location>
</feature>
<dbReference type="RefSeq" id="WP_145070040.1">
    <property type="nucleotide sequence ID" value="NZ_CP036287.1"/>
</dbReference>
<feature type="transmembrane region" description="Helical" evidence="2">
    <location>
        <begin position="275"/>
        <end position="297"/>
    </location>
</feature>
<feature type="transmembrane region" description="Helical" evidence="2">
    <location>
        <begin position="20"/>
        <end position="36"/>
    </location>
</feature>
<dbReference type="Gene3D" id="3.30.2010.10">
    <property type="entry name" value="Metalloproteases ('zincins'), catalytic domain"/>
    <property type="match status" value="1"/>
</dbReference>
<accession>A0A518BS51</accession>
<dbReference type="Proteomes" id="UP000316921">
    <property type="component" value="Chromosome"/>
</dbReference>